<dbReference type="OrthoDB" id="150941at2"/>
<organism evidence="1 2">
    <name type="scientific">Tessaracoccus antarcticus</name>
    <dbReference type="NCBI Taxonomy" id="2479848"/>
    <lineage>
        <taxon>Bacteria</taxon>
        <taxon>Bacillati</taxon>
        <taxon>Actinomycetota</taxon>
        <taxon>Actinomycetes</taxon>
        <taxon>Propionibacteriales</taxon>
        <taxon>Propionibacteriaceae</taxon>
        <taxon>Tessaracoccus</taxon>
    </lineage>
</organism>
<dbReference type="EMBL" id="REFW01000003">
    <property type="protein sequence ID" value="RMB58726.1"/>
    <property type="molecule type" value="Genomic_DNA"/>
</dbReference>
<evidence type="ECO:0000313" key="1">
    <source>
        <dbReference type="EMBL" id="RMB58726.1"/>
    </source>
</evidence>
<accession>A0A3M0GN63</accession>
<keyword evidence="2" id="KW-1185">Reference proteome</keyword>
<dbReference type="PIRSF" id="PIRSF028754">
    <property type="entry name" value="UCP028754"/>
    <property type="match status" value="1"/>
</dbReference>
<dbReference type="SUPFAM" id="SSF159659">
    <property type="entry name" value="Cgl1923-like"/>
    <property type="match status" value="1"/>
</dbReference>
<proteinExistence type="predicted"/>
<gene>
    <name evidence="1" type="ORF">EAX62_11355</name>
</gene>
<protein>
    <submittedName>
        <fullName evidence="1">PAC2 family protein</fullName>
    </submittedName>
</protein>
<dbReference type="InterPro" id="IPR019151">
    <property type="entry name" value="Proteasome_assmbl_chaperone_2"/>
</dbReference>
<evidence type="ECO:0000313" key="2">
    <source>
        <dbReference type="Proteomes" id="UP000275256"/>
    </source>
</evidence>
<sequence length="287" mass="31910">MRFEHLRPFRDLAVIVAFGGWNDAGSAASDTAEHVLGRYERVELGAIDDERYFDYQATRPFMRRSPDGPFIEWPSISLALIRHPERDILVVVGPEPSLLWRSFATELVGTLKQLEPSLVVLLGAMLSDTPHSRPLPVTMYTFDSGLRELLDLEPSNYEGPTGIIGVINQMLIAEQLPTASMWVAIPHYVSNPPSPKGQQALLSRLEQVLGVSLDYDDLPDEAAKWSEAVDELSSEDPDVAEYIEQLEEAKDAHDVEGATGDTIAAEFERYLRGRGDGRSRGRGPRHS</sequence>
<dbReference type="Pfam" id="PF09754">
    <property type="entry name" value="PAC2"/>
    <property type="match status" value="1"/>
</dbReference>
<dbReference type="Gene3D" id="3.40.50.10900">
    <property type="entry name" value="PAC-like subunit"/>
    <property type="match status" value="1"/>
</dbReference>
<dbReference type="AlphaFoldDB" id="A0A3M0GN63"/>
<dbReference type="InterPro" id="IPR008492">
    <property type="entry name" value="Rv2714-like"/>
</dbReference>
<dbReference type="InterPro" id="IPR038389">
    <property type="entry name" value="PSMG2_sf"/>
</dbReference>
<dbReference type="Proteomes" id="UP000275256">
    <property type="component" value="Unassembled WGS sequence"/>
</dbReference>
<reference evidence="1 2" key="1">
    <citation type="submission" date="2018-10" db="EMBL/GenBank/DDBJ databases">
        <title>Tessaracoccus antarcticuss sp. nov., isolated from sediment.</title>
        <authorList>
            <person name="Zhou L.Y."/>
            <person name="Du Z.J."/>
        </authorList>
    </citation>
    <scope>NUCLEOTIDE SEQUENCE [LARGE SCALE GENOMIC DNA]</scope>
    <source>
        <strain evidence="1 2">JDX10</strain>
    </source>
</reference>
<comment type="caution">
    <text evidence="1">The sequence shown here is derived from an EMBL/GenBank/DDBJ whole genome shotgun (WGS) entry which is preliminary data.</text>
</comment>
<name>A0A3M0GN63_9ACTN</name>
<dbReference type="RefSeq" id="WP_121901847.1">
    <property type="nucleotide sequence ID" value="NZ_REFW01000003.1"/>
</dbReference>